<proteinExistence type="inferred from homology"/>
<dbReference type="InterPro" id="IPR051923">
    <property type="entry name" value="Glycosyl_Hydrolase_39"/>
</dbReference>
<dbReference type="Proteomes" id="UP000316426">
    <property type="component" value="Chromosome"/>
</dbReference>
<dbReference type="GO" id="GO:0009044">
    <property type="term" value="F:xylan 1,4-beta-xylosidase activity"/>
    <property type="evidence" value="ECO:0007669"/>
    <property type="project" value="UniProtKB-EC"/>
</dbReference>
<reference evidence="7 8" key="1">
    <citation type="submission" date="2019-02" db="EMBL/GenBank/DDBJ databases">
        <title>Deep-cultivation of Planctomycetes and their phenomic and genomic characterization uncovers novel biology.</title>
        <authorList>
            <person name="Wiegand S."/>
            <person name="Jogler M."/>
            <person name="Boedeker C."/>
            <person name="Pinto D."/>
            <person name="Vollmers J."/>
            <person name="Rivas-Marin E."/>
            <person name="Kohn T."/>
            <person name="Peeters S.H."/>
            <person name="Heuer A."/>
            <person name="Rast P."/>
            <person name="Oberbeckmann S."/>
            <person name="Bunk B."/>
            <person name="Jeske O."/>
            <person name="Meyerdierks A."/>
            <person name="Storesund J.E."/>
            <person name="Kallscheuer N."/>
            <person name="Luecker S."/>
            <person name="Lage O.M."/>
            <person name="Pohl T."/>
            <person name="Merkel B.J."/>
            <person name="Hornburger P."/>
            <person name="Mueller R.-W."/>
            <person name="Bruemmer F."/>
            <person name="Labrenz M."/>
            <person name="Spormann A.M."/>
            <person name="Op den Camp H."/>
            <person name="Overmann J."/>
            <person name="Amann R."/>
            <person name="Jetten M.S.M."/>
            <person name="Mascher T."/>
            <person name="Medema M.H."/>
            <person name="Devos D.P."/>
            <person name="Kaster A.-K."/>
            <person name="Ovreas L."/>
            <person name="Rohde M."/>
            <person name="Galperin M.Y."/>
            <person name="Jogler C."/>
        </authorList>
    </citation>
    <scope>NUCLEOTIDE SEQUENCE [LARGE SCALE GENOMIC DNA]</scope>
    <source>
        <strain evidence="7 8">Spa11</strain>
    </source>
</reference>
<dbReference type="InterPro" id="IPR049166">
    <property type="entry name" value="GH39_cat"/>
</dbReference>
<name>A0A518K7X2_9BACT</name>
<dbReference type="InterPro" id="IPR000514">
    <property type="entry name" value="Glyco_hydro_39"/>
</dbReference>
<dbReference type="InterPro" id="IPR017853">
    <property type="entry name" value="GH"/>
</dbReference>
<feature type="active site" description="Proton donor" evidence="4">
    <location>
        <position position="206"/>
    </location>
</feature>
<evidence type="ECO:0000256" key="3">
    <source>
        <dbReference type="ARBA" id="ARBA00023295"/>
    </source>
</evidence>
<evidence type="ECO:0000256" key="2">
    <source>
        <dbReference type="ARBA" id="ARBA00022801"/>
    </source>
</evidence>
<dbReference type="AlphaFoldDB" id="A0A518K7X2"/>
<accession>A0A518K7X2</accession>
<dbReference type="SUPFAM" id="SSF51011">
    <property type="entry name" value="Glycosyl hydrolase domain"/>
    <property type="match status" value="1"/>
</dbReference>
<dbReference type="EC" id="3.2.1.37" evidence="7"/>
<dbReference type="KEGG" id="bmei:Spa11_20790"/>
<comment type="similarity">
    <text evidence="1">Belongs to the glycosyl hydrolase 39 family.</text>
</comment>
<dbReference type="PRINTS" id="PR00745">
    <property type="entry name" value="GLHYDRLASE39"/>
</dbReference>
<protein>
    <submittedName>
        <fullName evidence="7">Beta-xylosidase</fullName>
        <ecNumber evidence="7">3.2.1.37</ecNumber>
    </submittedName>
</protein>
<keyword evidence="3 7" id="KW-0326">Glycosidase</keyword>
<dbReference type="PANTHER" id="PTHR12631">
    <property type="entry name" value="ALPHA-L-IDURONIDASE"/>
    <property type="match status" value="1"/>
</dbReference>
<dbReference type="Pfam" id="PF01229">
    <property type="entry name" value="Glyco_hydro_39"/>
    <property type="match status" value="1"/>
</dbReference>
<dbReference type="PANTHER" id="PTHR12631:SF8">
    <property type="entry name" value="ALPHA-L-IDURONIDASE"/>
    <property type="match status" value="1"/>
</dbReference>
<evidence type="ECO:0000313" key="7">
    <source>
        <dbReference type="EMBL" id="QDV73880.1"/>
    </source>
</evidence>
<dbReference type="SUPFAM" id="SSF51445">
    <property type="entry name" value="(Trans)glycosidases"/>
    <property type="match status" value="1"/>
</dbReference>
<keyword evidence="2 7" id="KW-0378">Hydrolase</keyword>
<dbReference type="RefSeq" id="WP_145111640.1">
    <property type="nucleotide sequence ID" value="NZ_CP036349.1"/>
</dbReference>
<evidence type="ECO:0000256" key="4">
    <source>
        <dbReference type="PIRSR" id="PIRSR600514-1"/>
    </source>
</evidence>
<feature type="domain" description="Glycosyl hydrolases family 39 N-terminal catalytic" evidence="6">
    <location>
        <begin position="31"/>
        <end position="528"/>
    </location>
</feature>
<dbReference type="Gene3D" id="3.20.20.80">
    <property type="entry name" value="Glycosidases"/>
    <property type="match status" value="1"/>
</dbReference>
<evidence type="ECO:0000259" key="6">
    <source>
        <dbReference type="Pfam" id="PF01229"/>
    </source>
</evidence>
<dbReference type="GO" id="GO:0005975">
    <property type="term" value="P:carbohydrate metabolic process"/>
    <property type="evidence" value="ECO:0007669"/>
    <property type="project" value="InterPro"/>
</dbReference>
<evidence type="ECO:0000256" key="5">
    <source>
        <dbReference type="SAM" id="SignalP"/>
    </source>
</evidence>
<feature type="chain" id="PRO_5022134716" evidence="5">
    <location>
        <begin position="21"/>
        <end position="562"/>
    </location>
</feature>
<dbReference type="Gene3D" id="2.60.40.1500">
    <property type="entry name" value="Glycosyl hydrolase domain, family 39"/>
    <property type="match status" value="1"/>
</dbReference>
<sequence precursor="true">MIRVTSIGLLFAGMLAWADAARCDEAFPVEVTVNASAEIGPLRPVWRYFGADEPNYVYMKDGEKLLETLGGLKPGEVFFRPHNLLTSGDKTPALKWGSTNVYTEDEKGRPVYDWEVVDRIFDTLLAAGVKPYVEIGFMPEALSSRPKPYRHEWRPGLPYSDIMTGWRYPPEDMKEWEELVYQLATHCKERYGADEAASWYWETWNEANMHPGGYWGGTRDEFFALHDHTVTAVRRALPTARVGGPHTAGDGGDFTRAFLEHCLRGENHATGEKGTPLDFIAFHAKGAPRWTAGQGEEGHIRMGIAAQLATVDRGFGIVASFDELKQTPIIIGEYDPEGCAACQGSQFSYRNGSVYSSYTAASFARLYELEDKHGVRLDGALTWAFEFEDQPYFAGFRQLASNGVPLPVLNVFRMLAKMGGERVETSSTSQVALEAIVERGVRDKPDVGCLASRDGDHLWVLLWHYHDDDVAGPDAKVSLRLEDAERCDVESMWRVDRERSNAYETWIEMGSPVAPNREQYQQLMAASELYEAPKPDADDSATCELTLPRQGVALLKVALTRP</sequence>
<keyword evidence="5" id="KW-0732">Signal</keyword>
<keyword evidence="8" id="KW-1185">Reference proteome</keyword>
<feature type="signal peptide" evidence="5">
    <location>
        <begin position="1"/>
        <end position="20"/>
    </location>
</feature>
<evidence type="ECO:0000256" key="1">
    <source>
        <dbReference type="ARBA" id="ARBA00008875"/>
    </source>
</evidence>
<dbReference type="EMBL" id="CP036349">
    <property type="protein sequence ID" value="QDV73880.1"/>
    <property type="molecule type" value="Genomic_DNA"/>
</dbReference>
<evidence type="ECO:0000313" key="8">
    <source>
        <dbReference type="Proteomes" id="UP000316426"/>
    </source>
</evidence>
<organism evidence="7 8">
    <name type="scientific">Botrimarina mediterranea</name>
    <dbReference type="NCBI Taxonomy" id="2528022"/>
    <lineage>
        <taxon>Bacteria</taxon>
        <taxon>Pseudomonadati</taxon>
        <taxon>Planctomycetota</taxon>
        <taxon>Planctomycetia</taxon>
        <taxon>Pirellulales</taxon>
        <taxon>Lacipirellulaceae</taxon>
        <taxon>Botrimarina</taxon>
    </lineage>
</organism>
<gene>
    <name evidence="7" type="primary">xynB_1</name>
    <name evidence="7" type="ORF">Spa11_20790</name>
</gene>